<accession>A0AAV5SFJ5</accession>
<name>A0AAV5SFJ5_9BILA</name>
<sequence>MIVAVGAPVSGGIAPPLIVIVAEPTADVHFSVHMAHPVVGSRESMSGSNAVPPPFVIRLFAHCLQVLNVKMVHGSPSSSVCAISVQWPDHSRSIDGGPGVAVGKHAMTDCIV</sequence>
<reference evidence="1" key="1">
    <citation type="submission" date="2023-10" db="EMBL/GenBank/DDBJ databases">
        <title>Genome assembly of Pristionchus species.</title>
        <authorList>
            <person name="Yoshida K."/>
            <person name="Sommer R.J."/>
        </authorList>
    </citation>
    <scope>NUCLEOTIDE SEQUENCE</scope>
    <source>
        <strain evidence="1">RS0144</strain>
    </source>
</reference>
<comment type="caution">
    <text evidence="1">The sequence shown here is derived from an EMBL/GenBank/DDBJ whole genome shotgun (WGS) entry which is preliminary data.</text>
</comment>
<evidence type="ECO:0008006" key="3">
    <source>
        <dbReference type="Google" id="ProtNLM"/>
    </source>
</evidence>
<keyword evidence="2" id="KW-1185">Reference proteome</keyword>
<dbReference type="Proteomes" id="UP001432027">
    <property type="component" value="Unassembled WGS sequence"/>
</dbReference>
<protein>
    <recommendedName>
        <fullName evidence="3">G protein-coupled receptor</fullName>
    </recommendedName>
</protein>
<proteinExistence type="predicted"/>
<gene>
    <name evidence="1" type="ORF">PENTCL1PPCAC_3567</name>
</gene>
<dbReference type="EMBL" id="BTSX01000001">
    <property type="protein sequence ID" value="GMS81392.1"/>
    <property type="molecule type" value="Genomic_DNA"/>
</dbReference>
<evidence type="ECO:0000313" key="2">
    <source>
        <dbReference type="Proteomes" id="UP001432027"/>
    </source>
</evidence>
<dbReference type="AlphaFoldDB" id="A0AAV5SFJ5"/>
<organism evidence="1 2">
    <name type="scientific">Pristionchus entomophagus</name>
    <dbReference type="NCBI Taxonomy" id="358040"/>
    <lineage>
        <taxon>Eukaryota</taxon>
        <taxon>Metazoa</taxon>
        <taxon>Ecdysozoa</taxon>
        <taxon>Nematoda</taxon>
        <taxon>Chromadorea</taxon>
        <taxon>Rhabditida</taxon>
        <taxon>Rhabditina</taxon>
        <taxon>Diplogasteromorpha</taxon>
        <taxon>Diplogasteroidea</taxon>
        <taxon>Neodiplogasteridae</taxon>
        <taxon>Pristionchus</taxon>
    </lineage>
</organism>
<evidence type="ECO:0000313" key="1">
    <source>
        <dbReference type="EMBL" id="GMS81392.1"/>
    </source>
</evidence>